<reference evidence="2 3" key="1">
    <citation type="submission" date="2020-08" db="EMBL/GenBank/DDBJ databases">
        <title>Genomic Encyclopedia of Type Strains, Phase IV (KMG-IV): sequencing the most valuable type-strain genomes for metagenomic binning, comparative biology and taxonomic classification.</title>
        <authorList>
            <person name="Goeker M."/>
        </authorList>
    </citation>
    <scope>NUCLEOTIDE SEQUENCE [LARGE SCALE GENOMIC DNA]</scope>
    <source>
        <strain evidence="2 3">DSM 27163</strain>
    </source>
</reference>
<evidence type="ECO:0000313" key="2">
    <source>
        <dbReference type="EMBL" id="MBB5707571.1"/>
    </source>
</evidence>
<proteinExistence type="predicted"/>
<dbReference type="Proteomes" id="UP000537161">
    <property type="component" value="Unassembled WGS sequence"/>
</dbReference>
<sequence length="398" mass="43748">MNKFATALLAPFAALALAGCFPTVDYGDVRHSAYVAEPRCTPQPDAPVDAAALPLFFVTSRLPDCREPEIHLLGHRGDRVRYGRFAEPRDETIGGKTRFRTPLALQAESDWWGALQAEAGRKQGRVLLYVHGYRESFETTTKDAAQIARMTGFDGPVIAYSWPSQHKVLSYAVDETNMYHDVRNFRAFLKALAEQPWVTEVVIVAHSLGARLVVPAIAYVDRAAAGSDSRNISNIILASPDIDRETFERDISADVLAEAKVARARRITAYVSLKDKALAASRAIHGYPRLGSPYCFDSFVADDLKARGLPVRCYAHAIPGLTIVDTTDVSRGSTGHSNFLRSAVVCRDFVDVVAGRLVRPERVPVAPLHHVFRLLPNPAAPKDSDDIICQRNSDTEAP</sequence>
<dbReference type="Gene3D" id="3.40.50.1820">
    <property type="entry name" value="alpha/beta hydrolase"/>
    <property type="match status" value="1"/>
</dbReference>
<dbReference type="PROSITE" id="PS51257">
    <property type="entry name" value="PROKAR_LIPOPROTEIN"/>
    <property type="match status" value="1"/>
</dbReference>
<comment type="caution">
    <text evidence="2">The sequence shown here is derived from an EMBL/GenBank/DDBJ whole genome shotgun (WGS) entry which is preliminary data.</text>
</comment>
<feature type="signal peptide" evidence="1">
    <location>
        <begin position="1"/>
        <end position="18"/>
    </location>
</feature>
<accession>A0A7W9B7Q9</accession>
<dbReference type="InterPro" id="IPR010297">
    <property type="entry name" value="DUF900_hydrolase"/>
</dbReference>
<evidence type="ECO:0000256" key="1">
    <source>
        <dbReference type="SAM" id="SignalP"/>
    </source>
</evidence>
<keyword evidence="3" id="KW-1185">Reference proteome</keyword>
<dbReference type="RefSeq" id="WP_184099574.1">
    <property type="nucleotide sequence ID" value="NZ_JACIJH010000010.1"/>
</dbReference>
<dbReference type="PANTHER" id="PTHR36513:SF1">
    <property type="entry name" value="TRANSMEMBRANE PROTEIN"/>
    <property type="match status" value="1"/>
</dbReference>
<dbReference type="PANTHER" id="PTHR36513">
    <property type="entry name" value="ABC TRANSMEMBRANE TYPE-1 DOMAIN-CONTAINING PROTEIN"/>
    <property type="match status" value="1"/>
</dbReference>
<organism evidence="2 3">
    <name type="scientific">Sphingopyxis panaciterrulae</name>
    <dbReference type="NCBI Taxonomy" id="462372"/>
    <lineage>
        <taxon>Bacteria</taxon>
        <taxon>Pseudomonadati</taxon>
        <taxon>Pseudomonadota</taxon>
        <taxon>Alphaproteobacteria</taxon>
        <taxon>Sphingomonadales</taxon>
        <taxon>Sphingomonadaceae</taxon>
        <taxon>Sphingopyxis</taxon>
    </lineage>
</organism>
<protein>
    <submittedName>
        <fullName evidence="2">Esterase/lipase superfamily enzyme</fullName>
    </submittedName>
</protein>
<gene>
    <name evidence="2" type="ORF">FHR21_002938</name>
</gene>
<keyword evidence="1" id="KW-0732">Signal</keyword>
<dbReference type="InterPro" id="IPR029058">
    <property type="entry name" value="AB_hydrolase_fold"/>
</dbReference>
<dbReference type="EMBL" id="JACIJH010000010">
    <property type="protein sequence ID" value="MBB5707571.1"/>
    <property type="molecule type" value="Genomic_DNA"/>
</dbReference>
<dbReference type="SUPFAM" id="SSF53474">
    <property type="entry name" value="alpha/beta-Hydrolases"/>
    <property type="match status" value="1"/>
</dbReference>
<name>A0A7W9B7Q9_9SPHN</name>
<feature type="chain" id="PRO_5031481989" evidence="1">
    <location>
        <begin position="19"/>
        <end position="398"/>
    </location>
</feature>
<evidence type="ECO:0000313" key="3">
    <source>
        <dbReference type="Proteomes" id="UP000537161"/>
    </source>
</evidence>
<dbReference type="AlphaFoldDB" id="A0A7W9B7Q9"/>
<dbReference type="Pfam" id="PF05990">
    <property type="entry name" value="DUF900"/>
    <property type="match status" value="1"/>
</dbReference>